<accession>A0AC60PBH9</accession>
<protein>
    <submittedName>
        <fullName evidence="1">Uncharacterized protein</fullName>
    </submittedName>
</protein>
<organism evidence="1 2">
    <name type="scientific">Ixodes persulcatus</name>
    <name type="common">Taiga tick</name>
    <dbReference type="NCBI Taxonomy" id="34615"/>
    <lineage>
        <taxon>Eukaryota</taxon>
        <taxon>Metazoa</taxon>
        <taxon>Ecdysozoa</taxon>
        <taxon>Arthropoda</taxon>
        <taxon>Chelicerata</taxon>
        <taxon>Arachnida</taxon>
        <taxon>Acari</taxon>
        <taxon>Parasitiformes</taxon>
        <taxon>Ixodida</taxon>
        <taxon>Ixodoidea</taxon>
        <taxon>Ixodidae</taxon>
        <taxon>Ixodinae</taxon>
        <taxon>Ixodes</taxon>
    </lineage>
</organism>
<keyword evidence="2" id="KW-1185">Reference proteome</keyword>
<proteinExistence type="predicted"/>
<dbReference type="EMBL" id="JABSTQ010010934">
    <property type="protein sequence ID" value="KAG0416635.1"/>
    <property type="molecule type" value="Genomic_DNA"/>
</dbReference>
<gene>
    <name evidence="1" type="ORF">HPB47_006250</name>
</gene>
<name>A0AC60PBH9_IXOPE</name>
<reference evidence="1 2" key="1">
    <citation type="journal article" date="2020" name="Cell">
        <title>Large-Scale Comparative Analyses of Tick Genomes Elucidate Their Genetic Diversity and Vector Capacities.</title>
        <authorList>
            <consortium name="Tick Genome and Microbiome Consortium (TIGMIC)"/>
            <person name="Jia N."/>
            <person name="Wang J."/>
            <person name="Shi W."/>
            <person name="Du L."/>
            <person name="Sun Y."/>
            <person name="Zhan W."/>
            <person name="Jiang J.F."/>
            <person name="Wang Q."/>
            <person name="Zhang B."/>
            <person name="Ji P."/>
            <person name="Bell-Sakyi L."/>
            <person name="Cui X.M."/>
            <person name="Yuan T.T."/>
            <person name="Jiang B.G."/>
            <person name="Yang W.F."/>
            <person name="Lam T.T."/>
            <person name="Chang Q.C."/>
            <person name="Ding S.J."/>
            <person name="Wang X.J."/>
            <person name="Zhu J.G."/>
            <person name="Ruan X.D."/>
            <person name="Zhao L."/>
            <person name="Wei J.T."/>
            <person name="Ye R.Z."/>
            <person name="Que T.C."/>
            <person name="Du C.H."/>
            <person name="Zhou Y.H."/>
            <person name="Cheng J.X."/>
            <person name="Dai P.F."/>
            <person name="Guo W.B."/>
            <person name="Han X.H."/>
            <person name="Huang E.J."/>
            <person name="Li L.F."/>
            <person name="Wei W."/>
            <person name="Gao Y.C."/>
            <person name="Liu J.Z."/>
            <person name="Shao H.Z."/>
            <person name="Wang X."/>
            <person name="Wang C.C."/>
            <person name="Yang T.C."/>
            <person name="Huo Q.B."/>
            <person name="Li W."/>
            <person name="Chen H.Y."/>
            <person name="Chen S.E."/>
            <person name="Zhou L.G."/>
            <person name="Ni X.B."/>
            <person name="Tian J.H."/>
            <person name="Sheng Y."/>
            <person name="Liu T."/>
            <person name="Pan Y.S."/>
            <person name="Xia L.Y."/>
            <person name="Li J."/>
            <person name="Zhao F."/>
            <person name="Cao W.C."/>
        </authorList>
    </citation>
    <scope>NUCLEOTIDE SEQUENCE [LARGE SCALE GENOMIC DNA]</scope>
    <source>
        <strain evidence="1">Iper-2018</strain>
    </source>
</reference>
<evidence type="ECO:0000313" key="2">
    <source>
        <dbReference type="Proteomes" id="UP000805193"/>
    </source>
</evidence>
<comment type="caution">
    <text evidence="1">The sequence shown here is derived from an EMBL/GenBank/DDBJ whole genome shotgun (WGS) entry which is preliminary data.</text>
</comment>
<sequence>MDCGQSSDETLQGGTRKRKTNADLATNLAENEDNGQLTTVSEKHLQLRSILATLLAEESQENLIAKILGLLTEITAKKKTSRKRSKTLKETETAKDSPTSNAKPSATHTQESRSKSISAPLQQENEATPPGEQQPLRQPQPSGKDTTKGGQDKNAADNDDDGFIKVTNKRKRPRREPQPDTQKPNEHLKEVRIRPKSKTPMGEWKLEILGYLEKTLEIKLPVVAARRMGNTKTVTITFEGEKLPRSILFNRYHAPLCGRTHPREGMDTDTSESECPDTKTYCQLCKKEGHLATDKNCATKAQAMKAQARSSQVGARIETVPDPSSNRTAAPAAPTATPQTTVPAKSPSPTSLASSYANDDTPFEKRLTDALKIATIIKEVDEDIPVPDLYLLKLWAKRLQALQAYRKGPKTVYGRRKVTRITIEARYYAKRLERQRWLDYSASLSEKTSISHAAESPQHILMPDATATTCASSSKLSHSAARFEELKASVSDCDYELIDIDLLSCSVAESWVCKVCGGDLQLVEKAALRAGVACTYFLNCEKCCWTHRLERRQNGQLRASTWCFTRMIHDAVVAGR</sequence>
<evidence type="ECO:0000313" key="1">
    <source>
        <dbReference type="EMBL" id="KAG0416635.1"/>
    </source>
</evidence>
<dbReference type="Proteomes" id="UP000805193">
    <property type="component" value="Unassembled WGS sequence"/>
</dbReference>